<feature type="region of interest" description="Disordered" evidence="1">
    <location>
        <begin position="24"/>
        <end position="47"/>
    </location>
</feature>
<dbReference type="HOGENOM" id="CLU_1512849_0_0_1"/>
<evidence type="ECO:0000313" key="2">
    <source>
        <dbReference type="EnsemblPlants" id="OGLUM01G15170.1"/>
    </source>
</evidence>
<proteinExistence type="predicted"/>
<dbReference type="Gramene" id="OGLUM01G15170.1">
    <property type="protein sequence ID" value="OGLUM01G15170.1"/>
    <property type="gene ID" value="OGLUM01G15170"/>
</dbReference>
<feature type="compositionally biased region" description="Basic and acidic residues" evidence="1">
    <location>
        <begin position="25"/>
        <end position="44"/>
    </location>
</feature>
<name>A0A0D9Y7M3_9ORYZ</name>
<sequence>MELEGRNERRGWWWMHASMPVAGRGAREEAMHEGNRQRSDELGQRRQPTLRAQVQIGDVAYIVVEAVVSVMEKFRWCQLVAGAADDDDCGGDYLGTPTMAILEAEDDEDMPLLPESLTCRGGELPPYHRDSLPWLVGASTAFAAREDAAVLEFLQSRQQLLFSSPLCLARERWEKTYS</sequence>
<organism evidence="2">
    <name type="scientific">Oryza glumipatula</name>
    <dbReference type="NCBI Taxonomy" id="40148"/>
    <lineage>
        <taxon>Eukaryota</taxon>
        <taxon>Viridiplantae</taxon>
        <taxon>Streptophyta</taxon>
        <taxon>Embryophyta</taxon>
        <taxon>Tracheophyta</taxon>
        <taxon>Spermatophyta</taxon>
        <taxon>Magnoliopsida</taxon>
        <taxon>Liliopsida</taxon>
        <taxon>Poales</taxon>
        <taxon>Poaceae</taxon>
        <taxon>BOP clade</taxon>
        <taxon>Oryzoideae</taxon>
        <taxon>Oryzeae</taxon>
        <taxon>Oryzinae</taxon>
        <taxon>Oryza</taxon>
    </lineage>
</organism>
<evidence type="ECO:0000256" key="1">
    <source>
        <dbReference type="SAM" id="MobiDB-lite"/>
    </source>
</evidence>
<keyword evidence="3" id="KW-1185">Reference proteome</keyword>
<evidence type="ECO:0000313" key="3">
    <source>
        <dbReference type="Proteomes" id="UP000026961"/>
    </source>
</evidence>
<dbReference type="AlphaFoldDB" id="A0A0D9Y7M3"/>
<protein>
    <submittedName>
        <fullName evidence="2">Uncharacterized protein</fullName>
    </submittedName>
</protein>
<reference evidence="2" key="3">
    <citation type="submission" date="2018-05" db="EMBL/GenBank/DDBJ databases">
        <title>OgluRS3 (Oryza glumaepatula Reference Sequence Version 3).</title>
        <authorList>
            <person name="Zhang J."/>
            <person name="Kudrna D."/>
            <person name="Lee S."/>
            <person name="Talag J."/>
            <person name="Welchert J."/>
            <person name="Wing R.A."/>
        </authorList>
    </citation>
    <scope>NUCLEOTIDE SEQUENCE [LARGE SCALE GENOMIC DNA]</scope>
</reference>
<reference evidence="2" key="2">
    <citation type="submission" date="2015-04" db="UniProtKB">
        <authorList>
            <consortium name="EnsemblPlants"/>
        </authorList>
    </citation>
    <scope>IDENTIFICATION</scope>
</reference>
<reference evidence="2" key="1">
    <citation type="submission" date="2013-08" db="EMBL/GenBank/DDBJ databases">
        <title>Oryza genome evolution.</title>
        <authorList>
            <person name="Wing R.A."/>
            <person name="Panaud O."/>
            <person name="Oliveira A.C."/>
        </authorList>
    </citation>
    <scope>NUCLEOTIDE SEQUENCE</scope>
</reference>
<dbReference type="Proteomes" id="UP000026961">
    <property type="component" value="Chromosome 1"/>
</dbReference>
<dbReference type="EnsemblPlants" id="OGLUM01G15170.1">
    <property type="protein sequence ID" value="OGLUM01G15170.1"/>
    <property type="gene ID" value="OGLUM01G15170"/>
</dbReference>
<accession>A0A0D9Y7M3</accession>